<dbReference type="Proteomes" id="UP001629536">
    <property type="component" value="Unassembled WGS sequence"/>
</dbReference>
<proteinExistence type="predicted"/>
<evidence type="ECO:0000313" key="2">
    <source>
        <dbReference type="Proteomes" id="UP001629536"/>
    </source>
</evidence>
<accession>A0ABW9F520</accession>
<keyword evidence="2" id="KW-1185">Reference proteome</keyword>
<name>A0ABW9F520_9FIRM</name>
<dbReference type="Gene3D" id="3.40.50.1980">
    <property type="entry name" value="Nitrogenase molybdenum iron protein domain"/>
    <property type="match status" value="1"/>
</dbReference>
<sequence>MFSKVYGIEVKSPQGVNTGTEISNKDIEETAKFIFDNKIKAIFVERTNNPDKMKK</sequence>
<evidence type="ECO:0000313" key="1">
    <source>
        <dbReference type="EMBL" id="MFM1524078.1"/>
    </source>
</evidence>
<organism evidence="1 2">
    <name type="scientific">Helcococcus bovis</name>
    <dbReference type="NCBI Taxonomy" id="3153252"/>
    <lineage>
        <taxon>Bacteria</taxon>
        <taxon>Bacillati</taxon>
        <taxon>Bacillota</taxon>
        <taxon>Tissierellia</taxon>
        <taxon>Tissierellales</taxon>
        <taxon>Peptoniphilaceae</taxon>
        <taxon>Helcococcus</taxon>
    </lineage>
</organism>
<dbReference type="EMBL" id="JBFNFH010000001">
    <property type="protein sequence ID" value="MFM1524078.1"/>
    <property type="molecule type" value="Genomic_DNA"/>
</dbReference>
<dbReference type="Pfam" id="PF01297">
    <property type="entry name" value="ZnuA"/>
    <property type="match status" value="1"/>
</dbReference>
<protein>
    <submittedName>
        <fullName evidence="1">Zinc ABC transporter substrate-binding protein</fullName>
    </submittedName>
</protein>
<gene>
    <name evidence="1" type="ORF">ABGF40_00135</name>
</gene>
<dbReference type="SUPFAM" id="SSF53807">
    <property type="entry name" value="Helical backbone' metal receptor"/>
    <property type="match status" value="1"/>
</dbReference>
<reference evidence="1 2" key="1">
    <citation type="journal article" date="2024" name="Front. Microbiol.">
        <title>Pangenomic and biochemical analyses of Helcococcus ovis reveal widespread tetracycline resistance and a novel bacterial species, Helcococcus bovis.</title>
        <authorList>
            <person name="Cunha F."/>
            <person name="Zhai Y."/>
            <person name="Casaro S."/>
            <person name="Jones K.L."/>
            <person name="Hernandez M."/>
            <person name="Bisinotto R.S."/>
            <person name="Kariyawasam S."/>
            <person name="Brown M.B."/>
            <person name="Phillips A."/>
            <person name="Jeong K.C."/>
            <person name="Galvao K.N."/>
        </authorList>
    </citation>
    <scope>NUCLEOTIDE SEQUENCE [LARGE SCALE GENOMIC DNA]</scope>
    <source>
        <strain evidence="1 2">KG197</strain>
    </source>
</reference>
<comment type="caution">
    <text evidence="1">The sequence shown here is derived from an EMBL/GenBank/DDBJ whole genome shotgun (WGS) entry which is preliminary data.</text>
</comment>
<dbReference type="InterPro" id="IPR006127">
    <property type="entry name" value="ZnuA-like"/>
</dbReference>